<comment type="caution">
    <text evidence="13">The sequence shown here is derived from an EMBL/GenBank/DDBJ whole genome shotgun (WGS) entry which is preliminary data.</text>
</comment>
<evidence type="ECO:0000256" key="8">
    <source>
        <dbReference type="ARBA" id="ARBA00022884"/>
    </source>
</evidence>
<dbReference type="Gene3D" id="1.10.40.50">
    <property type="entry name" value="Probable gtpase engc, domain 3"/>
    <property type="match status" value="1"/>
</dbReference>
<evidence type="ECO:0000256" key="9">
    <source>
        <dbReference type="ARBA" id="ARBA00023134"/>
    </source>
</evidence>
<organism evidence="13 14">
    <name type="scientific">Citroniella saccharovorans</name>
    <dbReference type="NCBI Taxonomy" id="2053367"/>
    <lineage>
        <taxon>Bacteria</taxon>
        <taxon>Bacillati</taxon>
        <taxon>Bacillota</taxon>
        <taxon>Tissierellia</taxon>
        <taxon>Tissierellales</taxon>
        <taxon>Peptoniphilaceae</taxon>
        <taxon>Citroniella</taxon>
    </lineage>
</organism>
<dbReference type="GO" id="GO:0042274">
    <property type="term" value="P:ribosomal small subunit biogenesis"/>
    <property type="evidence" value="ECO:0007669"/>
    <property type="project" value="UniProtKB-UniRule"/>
</dbReference>
<feature type="domain" description="CP-type G" evidence="12">
    <location>
        <begin position="68"/>
        <end position="225"/>
    </location>
</feature>
<dbReference type="GO" id="GO:0046872">
    <property type="term" value="F:metal ion binding"/>
    <property type="evidence" value="ECO:0007669"/>
    <property type="project" value="UniProtKB-KW"/>
</dbReference>
<evidence type="ECO:0000259" key="11">
    <source>
        <dbReference type="PROSITE" id="PS50936"/>
    </source>
</evidence>
<dbReference type="GO" id="GO:0005737">
    <property type="term" value="C:cytoplasm"/>
    <property type="evidence" value="ECO:0007669"/>
    <property type="project" value="UniProtKB-SubCell"/>
</dbReference>
<feature type="binding site" evidence="10">
    <location>
        <position position="249"/>
    </location>
    <ligand>
        <name>Zn(2+)</name>
        <dbReference type="ChEBI" id="CHEBI:29105"/>
    </ligand>
</feature>
<dbReference type="EC" id="3.6.1.-" evidence="10"/>
<dbReference type="InterPro" id="IPR027417">
    <property type="entry name" value="P-loop_NTPase"/>
</dbReference>
<evidence type="ECO:0000256" key="6">
    <source>
        <dbReference type="ARBA" id="ARBA00022801"/>
    </source>
</evidence>
<dbReference type="SUPFAM" id="SSF52540">
    <property type="entry name" value="P-loop containing nucleoside triphosphate hydrolases"/>
    <property type="match status" value="1"/>
</dbReference>
<evidence type="ECO:0000256" key="7">
    <source>
        <dbReference type="ARBA" id="ARBA00022833"/>
    </source>
</evidence>
<dbReference type="PANTHER" id="PTHR32120:SF11">
    <property type="entry name" value="SMALL RIBOSOMAL SUBUNIT BIOGENESIS GTPASE RSGA 1, MITOCHONDRIAL-RELATED"/>
    <property type="match status" value="1"/>
</dbReference>
<dbReference type="PROSITE" id="PS50936">
    <property type="entry name" value="ENGC_GTPASE"/>
    <property type="match status" value="1"/>
</dbReference>
<dbReference type="SUPFAM" id="SSF50249">
    <property type="entry name" value="Nucleic acid-binding proteins"/>
    <property type="match status" value="1"/>
</dbReference>
<evidence type="ECO:0000256" key="3">
    <source>
        <dbReference type="ARBA" id="ARBA00022723"/>
    </source>
</evidence>
<feature type="binding site" evidence="10">
    <location>
        <begin position="117"/>
        <end position="120"/>
    </location>
    <ligand>
        <name>GTP</name>
        <dbReference type="ChEBI" id="CHEBI:37565"/>
    </ligand>
</feature>
<dbReference type="Gene3D" id="2.40.50.140">
    <property type="entry name" value="Nucleic acid-binding proteins"/>
    <property type="match status" value="1"/>
</dbReference>
<evidence type="ECO:0000313" key="13">
    <source>
        <dbReference type="EMBL" id="MEB3429514.1"/>
    </source>
</evidence>
<feature type="binding site" evidence="10">
    <location>
        <position position="262"/>
    </location>
    <ligand>
        <name>Zn(2+)</name>
        <dbReference type="ChEBI" id="CHEBI:29105"/>
    </ligand>
</feature>
<keyword evidence="8 10" id="KW-0694">RNA-binding</keyword>
<comment type="cofactor">
    <cofactor evidence="10">
        <name>Zn(2+)</name>
        <dbReference type="ChEBI" id="CHEBI:29105"/>
    </cofactor>
    <text evidence="10">Binds 1 zinc ion per subunit.</text>
</comment>
<dbReference type="EMBL" id="JAYKOT010000003">
    <property type="protein sequence ID" value="MEB3429514.1"/>
    <property type="molecule type" value="Genomic_DNA"/>
</dbReference>
<comment type="function">
    <text evidence="10">One of several proteins that assist in the late maturation steps of the functional core of the 30S ribosomal subunit. Helps release RbfA from mature subunits. May play a role in the assembly of ribosomal proteins into the subunit. Circularly permuted GTPase that catalyzes slow GTP hydrolysis, GTPase activity is stimulated by the 30S ribosomal subunit.</text>
</comment>
<dbReference type="GO" id="GO:0019843">
    <property type="term" value="F:rRNA binding"/>
    <property type="evidence" value="ECO:0007669"/>
    <property type="project" value="UniProtKB-KW"/>
</dbReference>
<dbReference type="InterPro" id="IPR031944">
    <property type="entry name" value="RsgA_N"/>
</dbReference>
<feature type="binding site" evidence="10">
    <location>
        <position position="254"/>
    </location>
    <ligand>
        <name>Zn(2+)</name>
        <dbReference type="ChEBI" id="CHEBI:29105"/>
    </ligand>
</feature>
<evidence type="ECO:0000256" key="2">
    <source>
        <dbReference type="ARBA" id="ARBA00022517"/>
    </source>
</evidence>
<dbReference type="RefSeq" id="WP_324619699.1">
    <property type="nucleotide sequence ID" value="NZ_JAYKOT010000003.1"/>
</dbReference>
<feature type="binding site" evidence="10">
    <location>
        <position position="256"/>
    </location>
    <ligand>
        <name>Zn(2+)</name>
        <dbReference type="ChEBI" id="CHEBI:29105"/>
    </ligand>
</feature>
<keyword evidence="14" id="KW-1185">Reference proteome</keyword>
<gene>
    <name evidence="10 13" type="primary">rsgA</name>
    <name evidence="13" type="ORF">VLK81_05730</name>
</gene>
<keyword evidence="3 10" id="KW-0479">Metal-binding</keyword>
<feature type="domain" description="EngC GTPase" evidence="11">
    <location>
        <begin position="77"/>
        <end position="223"/>
    </location>
</feature>
<keyword evidence="7 10" id="KW-0862">Zinc</keyword>
<dbReference type="GO" id="GO:0003924">
    <property type="term" value="F:GTPase activity"/>
    <property type="evidence" value="ECO:0007669"/>
    <property type="project" value="UniProtKB-UniRule"/>
</dbReference>
<dbReference type="PROSITE" id="PS51721">
    <property type="entry name" value="G_CP"/>
    <property type="match status" value="1"/>
</dbReference>
<comment type="subcellular location">
    <subcellularLocation>
        <location evidence="10">Cytoplasm</location>
    </subcellularLocation>
</comment>
<feature type="binding site" evidence="10">
    <location>
        <begin position="168"/>
        <end position="176"/>
    </location>
    <ligand>
        <name>GTP</name>
        <dbReference type="ChEBI" id="CHEBI:37565"/>
    </ligand>
</feature>
<dbReference type="InterPro" id="IPR030378">
    <property type="entry name" value="G_CP_dom"/>
</dbReference>
<keyword evidence="2 10" id="KW-0690">Ribosome biogenesis</keyword>
<evidence type="ECO:0000256" key="4">
    <source>
        <dbReference type="ARBA" id="ARBA00022730"/>
    </source>
</evidence>
<dbReference type="InterPro" id="IPR012340">
    <property type="entry name" value="NA-bd_OB-fold"/>
</dbReference>
<keyword evidence="9 10" id="KW-0342">GTP-binding</keyword>
<reference evidence="13 14" key="1">
    <citation type="submission" date="2024-01" db="EMBL/GenBank/DDBJ databases">
        <title>Complete genome sequence of Citroniella saccharovorans strain M6.X9, isolated from human fecal sample.</title>
        <authorList>
            <person name="Cheng G."/>
            <person name="Westerholm M."/>
            <person name="Schnurer A."/>
        </authorList>
    </citation>
    <scope>NUCLEOTIDE SEQUENCE [LARGE SCALE GENOMIC DNA]</scope>
    <source>
        <strain evidence="13 14">DSM 29873</strain>
    </source>
</reference>
<dbReference type="NCBIfam" id="TIGR00157">
    <property type="entry name" value="ribosome small subunit-dependent GTPase A"/>
    <property type="match status" value="1"/>
</dbReference>
<dbReference type="Pfam" id="PF03193">
    <property type="entry name" value="RsgA_GTPase"/>
    <property type="match status" value="1"/>
</dbReference>
<protein>
    <recommendedName>
        <fullName evidence="10">Small ribosomal subunit biogenesis GTPase RsgA</fullName>
        <ecNumber evidence="10">3.6.1.-</ecNumber>
    </recommendedName>
</protein>
<comment type="similarity">
    <text evidence="10">Belongs to the TRAFAC class YlqF/YawG GTPase family. RsgA subfamily.</text>
</comment>
<accession>A0AAW9MQW7</accession>
<keyword evidence="1 10" id="KW-0963">Cytoplasm</keyword>
<dbReference type="AlphaFoldDB" id="A0AAW9MQW7"/>
<dbReference type="GO" id="GO:0005525">
    <property type="term" value="F:GTP binding"/>
    <property type="evidence" value="ECO:0007669"/>
    <property type="project" value="UniProtKB-UniRule"/>
</dbReference>
<name>A0AAW9MQW7_9FIRM</name>
<evidence type="ECO:0000256" key="1">
    <source>
        <dbReference type="ARBA" id="ARBA00022490"/>
    </source>
</evidence>
<dbReference type="PANTHER" id="PTHR32120">
    <property type="entry name" value="SMALL RIBOSOMAL SUBUNIT BIOGENESIS GTPASE RSGA"/>
    <property type="match status" value="1"/>
</dbReference>
<evidence type="ECO:0000313" key="14">
    <source>
        <dbReference type="Proteomes" id="UP001357733"/>
    </source>
</evidence>
<keyword evidence="4 10" id="KW-0699">rRNA-binding</keyword>
<keyword evidence="6 10" id="KW-0378">Hydrolase</keyword>
<comment type="subunit">
    <text evidence="10">Monomer. Associates with 30S ribosomal subunit, binds 16S rRNA.</text>
</comment>
<dbReference type="Pfam" id="PF16745">
    <property type="entry name" value="RsgA_N"/>
    <property type="match status" value="1"/>
</dbReference>
<dbReference type="Gene3D" id="3.40.50.300">
    <property type="entry name" value="P-loop containing nucleotide triphosphate hydrolases"/>
    <property type="match status" value="1"/>
</dbReference>
<sequence length="293" mass="33970">MKTNELIGTVVKTQRELYYVQTEDELITSKARGLFRKSDQSPLVGDKVLVTVSKEDKGGYITKILPRKNILKRPKVVNIDLAFLVFSIKHPNLNLYLLDKNLIINEYLKVETSIIFTKTDNSDIKEIENLKKMYEDIGYRVFLSSIFDDEGVKIIKREVKNRIVSFSGPSGVGKTSLISKILGKDLEIGEISNKTKRGKNTTRHTELFVTDNKGFILDTPGFSSINLDIDYDFKLDSLFREFKKYSGQCKYNDCLHLNEPDCKIKENIKNTIYQTRYDNYKMFLNEIKNNRRF</sequence>
<proteinExistence type="inferred from homology"/>
<evidence type="ECO:0000256" key="5">
    <source>
        <dbReference type="ARBA" id="ARBA00022741"/>
    </source>
</evidence>
<dbReference type="InterPro" id="IPR004881">
    <property type="entry name" value="Ribosome_biogen_GTPase_RsgA"/>
</dbReference>
<dbReference type="CDD" id="cd01854">
    <property type="entry name" value="YjeQ_EngC"/>
    <property type="match status" value="1"/>
</dbReference>
<dbReference type="InterPro" id="IPR010914">
    <property type="entry name" value="RsgA_GTPase_dom"/>
</dbReference>
<evidence type="ECO:0000256" key="10">
    <source>
        <dbReference type="HAMAP-Rule" id="MF_01820"/>
    </source>
</evidence>
<keyword evidence="5 10" id="KW-0547">Nucleotide-binding</keyword>
<evidence type="ECO:0000259" key="12">
    <source>
        <dbReference type="PROSITE" id="PS51721"/>
    </source>
</evidence>
<dbReference type="HAMAP" id="MF_01820">
    <property type="entry name" value="GTPase_RsgA"/>
    <property type="match status" value="1"/>
</dbReference>
<dbReference type="Proteomes" id="UP001357733">
    <property type="component" value="Unassembled WGS sequence"/>
</dbReference>